<dbReference type="AlphaFoldDB" id="A0A0R3AYI6"/>
<dbReference type="OrthoDB" id="8852350at2"/>
<sequence length="124" mass="13055">MVTASTKDDNVIARKQGKWKVVSIVPDVCKTPMGSAIPPVPYPVTAELKTATGVAKSVRANGRPVVVFDKSLVPTTKGDGAGAAKGIKSNTVGGKCYPLEKSSSVRAEGKLVVRHDDMFWMNGV</sequence>
<reference evidence="1 2" key="1">
    <citation type="submission" date="2015-02" db="EMBL/GenBank/DDBJ databases">
        <title>Two Pseudomonas sp. nov., isolated from raw milk.</title>
        <authorList>
            <person name="Wenning M."/>
            <person name="von Neubeck M."/>
            <person name="Huptas C."/>
            <person name="Scherer S."/>
        </authorList>
    </citation>
    <scope>NUCLEOTIDE SEQUENCE [LARGE SCALE GENOMIC DNA]</scope>
    <source>
        <strain evidence="1 2">DSM 29164</strain>
    </source>
</reference>
<accession>A0A0R3AYI6</accession>
<comment type="caution">
    <text evidence="1">The sequence shown here is derived from an EMBL/GenBank/DDBJ whole genome shotgun (WGS) entry which is preliminary data.</text>
</comment>
<evidence type="ECO:0000313" key="1">
    <source>
        <dbReference type="EMBL" id="KRP74398.1"/>
    </source>
</evidence>
<gene>
    <name evidence="1" type="ORF">TX23_06575</name>
</gene>
<dbReference type="PATRIC" id="fig|1615673.3.peg.2326"/>
<name>A0A0R3AYI6_9PSED</name>
<protein>
    <submittedName>
        <fullName evidence="1">Type IV secretion protein Rhs</fullName>
    </submittedName>
</protein>
<proteinExistence type="predicted"/>
<evidence type="ECO:0000313" key="2">
    <source>
        <dbReference type="Proteomes" id="UP000050852"/>
    </source>
</evidence>
<organism evidence="1 2">
    <name type="scientific">Pseudomonas paralactis</name>
    <dbReference type="NCBI Taxonomy" id="1615673"/>
    <lineage>
        <taxon>Bacteria</taxon>
        <taxon>Pseudomonadati</taxon>
        <taxon>Pseudomonadota</taxon>
        <taxon>Gammaproteobacteria</taxon>
        <taxon>Pseudomonadales</taxon>
        <taxon>Pseudomonadaceae</taxon>
        <taxon>Pseudomonas</taxon>
    </lineage>
</organism>
<dbReference type="Pfam" id="PF13665">
    <property type="entry name" value="Tox-PAAR-like"/>
    <property type="match status" value="1"/>
</dbReference>
<dbReference type="Proteomes" id="UP000050852">
    <property type="component" value="Unassembled WGS sequence"/>
</dbReference>
<dbReference type="EMBL" id="JYLN01000002">
    <property type="protein sequence ID" value="KRP74398.1"/>
    <property type="molecule type" value="Genomic_DNA"/>
</dbReference>